<dbReference type="EMBL" id="DROK01000268">
    <property type="protein sequence ID" value="HHI97981.1"/>
    <property type="molecule type" value="Genomic_DNA"/>
</dbReference>
<dbReference type="Proteomes" id="UP000886101">
    <property type="component" value="Unassembled WGS sequence"/>
</dbReference>
<sequence>MKKGFSGRVAGVLVLVLWAAGLVYAGVCQSISKEKAEEIARYIADVIVAGRGIVAEHQDLINDPKKGEKGFTPEYVERLIRERFRQMTGKDISELDPEARAVVEQVIAAAKMSVQMNQKRINQPGKGFKGYIPAVFGRETGQILKARCNIQIKQTTFKYRNAYNQPDPFERQVLKKFEDPNWPKGKGYGAFVNGKYRYMRPIYIKKACLKCHGEPKGARDIAGRIKEGYKEGELRGAISVSFPVK</sequence>
<comment type="caution">
    <text evidence="2">The sequence shown here is derived from an EMBL/GenBank/DDBJ whole genome shotgun (WGS) entry which is preliminary data.</text>
</comment>
<proteinExistence type="predicted"/>
<dbReference type="InterPro" id="IPR021796">
    <property type="entry name" value="Tll0287-like_dom"/>
</dbReference>
<dbReference type="Pfam" id="PF11845">
    <property type="entry name" value="Tll0287-like"/>
    <property type="match status" value="1"/>
</dbReference>
<dbReference type="AlphaFoldDB" id="A0A7V5U3G5"/>
<accession>A0A7V5U3G5</accession>
<name>A0A7V5U3G5_9BACT</name>
<protein>
    <submittedName>
        <fullName evidence="2">DUF3365 domain-containing protein</fullName>
    </submittedName>
</protein>
<feature type="domain" description="Tll0287-like" evidence="1">
    <location>
        <begin position="94"/>
        <end position="243"/>
    </location>
</feature>
<reference evidence="2" key="1">
    <citation type="journal article" date="2020" name="mSystems">
        <title>Genome- and Community-Level Interaction Insights into Carbon Utilization and Element Cycling Functions of Hydrothermarchaeota in Hydrothermal Sediment.</title>
        <authorList>
            <person name="Zhou Z."/>
            <person name="Liu Y."/>
            <person name="Xu W."/>
            <person name="Pan J."/>
            <person name="Luo Z.H."/>
            <person name="Li M."/>
        </authorList>
    </citation>
    <scope>NUCLEOTIDE SEQUENCE [LARGE SCALE GENOMIC DNA]</scope>
    <source>
        <strain evidence="2">HyVt-533</strain>
    </source>
</reference>
<organism evidence="2">
    <name type="scientific">Thermodesulfatator atlanticus</name>
    <dbReference type="NCBI Taxonomy" id="501497"/>
    <lineage>
        <taxon>Bacteria</taxon>
        <taxon>Pseudomonadati</taxon>
        <taxon>Thermodesulfobacteriota</taxon>
        <taxon>Thermodesulfobacteria</taxon>
        <taxon>Thermodesulfobacteriales</taxon>
        <taxon>Thermodesulfatatoraceae</taxon>
        <taxon>Thermodesulfatator</taxon>
    </lineage>
</organism>
<gene>
    <name evidence="2" type="ORF">ENJ96_09050</name>
</gene>
<evidence type="ECO:0000259" key="1">
    <source>
        <dbReference type="Pfam" id="PF11845"/>
    </source>
</evidence>
<evidence type="ECO:0000313" key="2">
    <source>
        <dbReference type="EMBL" id="HHI97981.1"/>
    </source>
</evidence>